<comment type="caution">
    <text evidence="3">The sequence shown here is derived from an EMBL/GenBank/DDBJ whole genome shotgun (WGS) entry which is preliminary data.</text>
</comment>
<feature type="domain" description="Transposase (putative) YhgA-like" evidence="2">
    <location>
        <begin position="2"/>
        <end position="95"/>
    </location>
</feature>
<dbReference type="PANTHER" id="PTHR34611">
    <property type="match status" value="1"/>
</dbReference>
<dbReference type="AlphaFoldDB" id="M6DGM9"/>
<proteinExistence type="inferred from homology"/>
<accession>M6DGM9</accession>
<sequence>MLPFVFYHGEKKWILGEYFLNQFSLSQEEQILKDFIPNFRIDLFDLSGVDLKKKLERITLRVVLGVVQRIRDGELDFIAHLPALFSVLVNIEDESKRVEILKKLLLYIYWVRDFKPSTLREVLHTAKLEQYEELTMTTAEQLIAEGIQKGIEKEKLEAASKMFDEGIKIEVILRVTGLTENDLKNHGFL</sequence>
<organism evidence="3 4">
    <name type="scientific">Leptospira alstonii serovar Sichuan str. 79601</name>
    <dbReference type="NCBI Taxonomy" id="1218565"/>
    <lineage>
        <taxon>Bacteria</taxon>
        <taxon>Pseudomonadati</taxon>
        <taxon>Spirochaetota</taxon>
        <taxon>Spirochaetia</taxon>
        <taxon>Leptospirales</taxon>
        <taxon>Leptospiraceae</taxon>
        <taxon>Leptospira</taxon>
    </lineage>
</organism>
<dbReference type="PATRIC" id="fig|1218565.3.peg.525"/>
<comment type="similarity">
    <text evidence="1">Belongs to the Rpn/YhgA-like nuclease family.</text>
</comment>
<dbReference type="Pfam" id="PF04754">
    <property type="entry name" value="Transposase_31"/>
    <property type="match status" value="1"/>
</dbReference>
<dbReference type="Proteomes" id="UP000011988">
    <property type="component" value="Unassembled WGS sequence"/>
</dbReference>
<protein>
    <recommendedName>
        <fullName evidence="2">Transposase (putative) YhgA-like domain-containing protein</fullName>
    </recommendedName>
</protein>
<reference evidence="3 4" key="1">
    <citation type="submission" date="2013-01" db="EMBL/GenBank/DDBJ databases">
        <authorList>
            <person name="Harkins D.M."/>
            <person name="Durkin A.S."/>
            <person name="Brinkac L.M."/>
            <person name="Haft D.H."/>
            <person name="Selengut J.D."/>
            <person name="Sanka R."/>
            <person name="DePew J."/>
            <person name="Purushe J."/>
            <person name="Galloway R.L."/>
            <person name="Vinetz J.M."/>
            <person name="Sutton G.G."/>
            <person name="Nierman W.C."/>
            <person name="Fouts D.E."/>
        </authorList>
    </citation>
    <scope>NUCLEOTIDE SEQUENCE [LARGE SCALE GENOMIC DNA]</scope>
    <source>
        <strain evidence="3 4">79601</strain>
    </source>
</reference>
<evidence type="ECO:0000259" key="2">
    <source>
        <dbReference type="Pfam" id="PF04754"/>
    </source>
</evidence>
<dbReference type="NCBIfam" id="TIGR01784">
    <property type="entry name" value="T_den_put_tspse"/>
    <property type="match status" value="1"/>
</dbReference>
<evidence type="ECO:0000256" key="1">
    <source>
        <dbReference type="ARBA" id="ARBA00009787"/>
    </source>
</evidence>
<evidence type="ECO:0000313" key="4">
    <source>
        <dbReference type="Proteomes" id="UP000011988"/>
    </source>
</evidence>
<dbReference type="GO" id="GO:1990238">
    <property type="term" value="F:double-stranded DNA endonuclease activity"/>
    <property type="evidence" value="ECO:0007669"/>
    <property type="project" value="TreeGrafter"/>
</dbReference>
<evidence type="ECO:0000313" key="3">
    <source>
        <dbReference type="EMBL" id="EMJ97700.1"/>
    </source>
</evidence>
<name>M6DGM9_9LEPT</name>
<dbReference type="InterPro" id="IPR006842">
    <property type="entry name" value="Transposase_31"/>
</dbReference>
<dbReference type="InterPro" id="IPR010106">
    <property type="entry name" value="RpnA"/>
</dbReference>
<dbReference type="GO" id="GO:0006310">
    <property type="term" value="P:DNA recombination"/>
    <property type="evidence" value="ECO:0007669"/>
    <property type="project" value="TreeGrafter"/>
</dbReference>
<dbReference type="EMBL" id="ANIK01000008">
    <property type="protein sequence ID" value="EMJ97700.1"/>
    <property type="molecule type" value="Genomic_DNA"/>
</dbReference>
<gene>
    <name evidence="3" type="ORF">LEP1GSC194_2955</name>
</gene>
<dbReference type="InterPro" id="IPR051699">
    <property type="entry name" value="Rpn/YhgA-like_nuclease"/>
</dbReference>
<dbReference type="PANTHER" id="PTHR34611:SF2">
    <property type="entry name" value="INACTIVE RECOMBINATION-PROMOTING NUCLEASE-LIKE PROTEIN RPNE-RELATED"/>
    <property type="match status" value="1"/>
</dbReference>